<evidence type="ECO:0000313" key="1">
    <source>
        <dbReference type="EMBL" id="TKB58376.1"/>
    </source>
</evidence>
<accession>A0A4U1BSJ0</accession>
<name>A0A4U1BSJ0_9GAMM</name>
<sequence>MCNFTARIKHADGWEEVSQVSRVEVIPPGLSLETLFDKPRTLKGYRITLLDMMQGQIHLEPEEAS</sequence>
<comment type="caution">
    <text evidence="1">The sequence shown here is derived from an EMBL/GenBank/DDBJ whole genome shotgun (WGS) entry which is preliminary data.</text>
</comment>
<dbReference type="AlphaFoldDB" id="A0A4U1BSJ0"/>
<proteinExistence type="predicted"/>
<protein>
    <submittedName>
        <fullName evidence="1">CooT family nickel-binding protein</fullName>
    </submittedName>
</protein>
<dbReference type="EMBL" id="SWCJ01000001">
    <property type="protein sequence ID" value="TKB58376.1"/>
    <property type="molecule type" value="Genomic_DNA"/>
</dbReference>
<organism evidence="1 2">
    <name type="scientific">Ferrimonas aestuarii</name>
    <dbReference type="NCBI Taxonomy" id="2569539"/>
    <lineage>
        <taxon>Bacteria</taxon>
        <taxon>Pseudomonadati</taxon>
        <taxon>Pseudomonadota</taxon>
        <taxon>Gammaproteobacteria</taxon>
        <taxon>Alteromonadales</taxon>
        <taxon>Ferrimonadaceae</taxon>
        <taxon>Ferrimonas</taxon>
    </lineage>
</organism>
<gene>
    <name evidence="1" type="ORF">FCL42_01100</name>
</gene>
<keyword evidence="2" id="KW-1185">Reference proteome</keyword>
<dbReference type="Proteomes" id="UP000305675">
    <property type="component" value="Unassembled WGS sequence"/>
</dbReference>
<dbReference type="RefSeq" id="WP_136861524.1">
    <property type="nucleotide sequence ID" value="NZ_SWCJ01000001.1"/>
</dbReference>
<reference evidence="1 2" key="1">
    <citation type="submission" date="2019-04" db="EMBL/GenBank/DDBJ databases">
        <authorList>
            <person name="Hwang J.C."/>
        </authorList>
    </citation>
    <scope>NUCLEOTIDE SEQUENCE [LARGE SCALE GENOMIC DNA]</scope>
    <source>
        <strain evidence="1 2">IMCC35002</strain>
    </source>
</reference>
<evidence type="ECO:0000313" key="2">
    <source>
        <dbReference type="Proteomes" id="UP000305675"/>
    </source>
</evidence>
<dbReference type="OrthoDB" id="6401437at2"/>